<dbReference type="PANTHER" id="PTHR42730:SF1">
    <property type="entry name" value="2-OXOGLUTARATE SYNTHASE SUBUNIT KORC"/>
    <property type="match status" value="1"/>
</dbReference>
<evidence type="ECO:0000259" key="2">
    <source>
        <dbReference type="Pfam" id="PF01558"/>
    </source>
</evidence>
<dbReference type="EMBL" id="UPXX01000013">
    <property type="protein sequence ID" value="VBB42580.1"/>
    <property type="molecule type" value="Genomic_DNA"/>
</dbReference>
<organism evidence="3">
    <name type="scientific">Uncultured Desulfatiglans sp</name>
    <dbReference type="NCBI Taxonomy" id="1748965"/>
    <lineage>
        <taxon>Bacteria</taxon>
        <taxon>Pseudomonadati</taxon>
        <taxon>Thermodesulfobacteriota</taxon>
        <taxon>Desulfobacteria</taxon>
        <taxon>Desulfatiglandales</taxon>
        <taxon>Desulfatiglandaceae</taxon>
        <taxon>Desulfatiglans</taxon>
        <taxon>environmental samples</taxon>
    </lineage>
</organism>
<dbReference type="SUPFAM" id="SSF53323">
    <property type="entry name" value="Pyruvate-ferredoxin oxidoreductase, PFOR, domain III"/>
    <property type="match status" value="1"/>
</dbReference>
<dbReference type="InterPro" id="IPR002869">
    <property type="entry name" value="Pyrv_flavodox_OxRed_cen"/>
</dbReference>
<dbReference type="AlphaFoldDB" id="A0A653A3H2"/>
<keyword evidence="3" id="KW-0670">Pyruvate</keyword>
<name>A0A653A3H2_UNCDX</name>
<protein>
    <submittedName>
        <fullName evidence="3">2-oxoacid:acceptor oxidoreductase, gamma subunit, pyruvate/2-ketoisovalerate family</fullName>
    </submittedName>
</protein>
<dbReference type="Pfam" id="PF01558">
    <property type="entry name" value="POR"/>
    <property type="match status" value="1"/>
</dbReference>
<dbReference type="InterPro" id="IPR052554">
    <property type="entry name" value="2-oxoglutarate_synth_KorC"/>
</dbReference>
<accession>A0A653A3H2</accession>
<dbReference type="Gene3D" id="3.40.920.10">
    <property type="entry name" value="Pyruvate-ferredoxin oxidoreductase, PFOR, domain III"/>
    <property type="match status" value="1"/>
</dbReference>
<dbReference type="InterPro" id="IPR019752">
    <property type="entry name" value="Pyrv/ketoisovalerate_OxRed_cat"/>
</dbReference>
<feature type="domain" description="Pyruvate/ketoisovalerate oxidoreductase catalytic" evidence="2">
    <location>
        <begin position="11"/>
        <end position="175"/>
    </location>
</feature>
<dbReference type="PANTHER" id="PTHR42730">
    <property type="entry name" value="2-OXOGLUTARATE SYNTHASE SUBUNIT KORC"/>
    <property type="match status" value="1"/>
</dbReference>
<reference evidence="3" key="1">
    <citation type="submission" date="2018-07" db="EMBL/GenBank/DDBJ databases">
        <authorList>
            <consortium name="Genoscope - CEA"/>
            <person name="William W."/>
        </authorList>
    </citation>
    <scope>NUCLEOTIDE SEQUENCE</scope>
    <source>
        <strain evidence="3">IK1</strain>
    </source>
</reference>
<evidence type="ECO:0000256" key="1">
    <source>
        <dbReference type="ARBA" id="ARBA00023002"/>
    </source>
</evidence>
<dbReference type="GO" id="GO:0016903">
    <property type="term" value="F:oxidoreductase activity, acting on the aldehyde or oxo group of donors"/>
    <property type="evidence" value="ECO:0007669"/>
    <property type="project" value="InterPro"/>
</dbReference>
<proteinExistence type="predicted"/>
<sequence length="183" mass="19518">MTKKTVFAGFGGQGVLMMGYVLAVSAMRDGKNVTYLPSYGAEVRGGTANCTVVVSDEEIFSPVASSPEYAVIMNKPSLTRYESMIKEGGVIVLNSSLIDTNPSRTDLTVLRVPANDMAKELGSDRTINMIMLGAFVQQTGITTLDSIMNGLGEIVKGKKPAVMELNRKGLDKGAEFVLRGASQ</sequence>
<gene>
    <name evidence="3" type="ORF">TRIP_B200720</name>
</gene>
<keyword evidence="1" id="KW-0560">Oxidoreductase</keyword>
<evidence type="ECO:0000313" key="3">
    <source>
        <dbReference type="EMBL" id="VBB42580.1"/>
    </source>
</evidence>